<feature type="region of interest" description="Disordered" evidence="1">
    <location>
        <begin position="547"/>
        <end position="589"/>
    </location>
</feature>
<feature type="compositionally biased region" description="Low complexity" evidence="1">
    <location>
        <begin position="710"/>
        <end position="722"/>
    </location>
</feature>
<dbReference type="Gene3D" id="2.30.29.30">
    <property type="entry name" value="Pleckstrin-homology domain (PH domain)/Phosphotyrosine-binding domain (PTB)"/>
    <property type="match status" value="2"/>
</dbReference>
<feature type="compositionally biased region" description="Low complexity" evidence="1">
    <location>
        <begin position="553"/>
        <end position="584"/>
    </location>
</feature>
<dbReference type="Pfam" id="PF00169">
    <property type="entry name" value="PH"/>
    <property type="match status" value="2"/>
</dbReference>
<dbReference type="InParanoid" id="A0A1Y2F1H9"/>
<feature type="region of interest" description="Disordered" evidence="1">
    <location>
        <begin position="388"/>
        <end position="487"/>
    </location>
</feature>
<dbReference type="InterPro" id="IPR051707">
    <property type="entry name" value="PI-Interact_SigTrans_Reg"/>
</dbReference>
<dbReference type="EMBL" id="MCGR01000031">
    <property type="protein sequence ID" value="ORY77567.1"/>
    <property type="molecule type" value="Genomic_DNA"/>
</dbReference>
<protein>
    <recommendedName>
        <fullName evidence="2">PH domain-containing protein</fullName>
    </recommendedName>
</protein>
<feature type="domain" description="PH" evidence="2">
    <location>
        <begin position="143"/>
        <end position="238"/>
    </location>
</feature>
<evidence type="ECO:0000256" key="1">
    <source>
        <dbReference type="SAM" id="MobiDB-lite"/>
    </source>
</evidence>
<sequence length="722" mass="75642">MSEAVTASAPRPIAPPSAQEVQRKLGSPPTLSAPTLSSSVQSNESQELQRRLSSASRRPHGSFSSIGGASMSGMSSADEDDAPASPNRSNIPLSAISEAEDGNGSGSDSDASSVGGARSPASAARAIEKLRISRESTRLSESVAVKSGYLMKKGERRKAWKKRWFVLRGGQVAMYKSDKEYRLLRLIPLTEIHTCAPIELKKHAHTFGIVTPKRTYYVKADSDAEVKAWCAAVEQAKREVAAASTKDSLDGPSRDSLDTTPHASVPATPGVQEPTPAASPLQSPRTAAIPIPTSSTGGLPTLSSNSYATTTTSPSPPAAFSQNSTSVLSSSFTSVSTNGAAAPGTIVPPNSFAAGGAGALGLQNSNGQSLELALGNVDAGLERIAGAQGRSPSFSSDAGLTVPHPGYFGRSRSGTSGASGAPTSPGGGAMASSSEEDDGFDEAWSPAPQQPTTPGGLTFVDNKPPQQQQQQASRPGEATGSGFGDPNKVILSGYLMKQGKRKTWRKRWFVLMSGRLMYSRSHMDAKIHRQIPLALILDAIEFDAPAAAQSSNSRRPLSTSGPLSPSLSDNMPSTSQSGSSQPPSNILPSDKNYEHCFKIITPKRTYLVCAPTEEDEIKWLAALQCLVARKNQPQQQQASTSSATTSPPVLGAPISSPPMTQPSGPPPTMRRGSSNAESGDAPRGHHTRQRSVTDAARAAVMDVERRFHPQAQQQQQAATSSS</sequence>
<dbReference type="OrthoDB" id="2157866at2759"/>
<dbReference type="PANTHER" id="PTHR14336">
    <property type="entry name" value="TANDEM PH DOMAIN CONTAINING PROTEIN"/>
    <property type="match status" value="1"/>
</dbReference>
<gene>
    <name evidence="3" type="ORF">BCR35DRAFT_305300</name>
</gene>
<accession>A0A1Y2F1H9</accession>
<evidence type="ECO:0000259" key="2">
    <source>
        <dbReference type="PROSITE" id="PS50003"/>
    </source>
</evidence>
<dbReference type="FunFam" id="2.30.29.30:FF:000286">
    <property type="entry name" value="PH-protein kinase domain containing protein"/>
    <property type="match status" value="1"/>
</dbReference>
<feature type="compositionally biased region" description="Low complexity" evidence="1">
    <location>
        <begin position="633"/>
        <end position="648"/>
    </location>
</feature>
<feature type="compositionally biased region" description="Low complexity" evidence="1">
    <location>
        <begin position="409"/>
        <end position="424"/>
    </location>
</feature>
<evidence type="ECO:0000313" key="3">
    <source>
        <dbReference type="EMBL" id="ORY77567.1"/>
    </source>
</evidence>
<feature type="compositionally biased region" description="Low complexity" evidence="1">
    <location>
        <begin position="106"/>
        <end position="120"/>
    </location>
</feature>
<dbReference type="InterPro" id="IPR011993">
    <property type="entry name" value="PH-like_dom_sf"/>
</dbReference>
<feature type="compositionally biased region" description="Polar residues" evidence="1">
    <location>
        <begin position="40"/>
        <end position="56"/>
    </location>
</feature>
<feature type="region of interest" description="Disordered" evidence="1">
    <location>
        <begin position="633"/>
        <end position="722"/>
    </location>
</feature>
<dbReference type="SMART" id="SM00233">
    <property type="entry name" value="PH"/>
    <property type="match status" value="2"/>
</dbReference>
<feature type="compositionally biased region" description="Low complexity" evidence="1">
    <location>
        <begin position="27"/>
        <end position="39"/>
    </location>
</feature>
<comment type="caution">
    <text evidence="3">The sequence shown here is derived from an EMBL/GenBank/DDBJ whole genome shotgun (WGS) entry which is preliminary data.</text>
</comment>
<dbReference type="CDD" id="cd13255">
    <property type="entry name" value="PH_TAAP2-like"/>
    <property type="match status" value="1"/>
</dbReference>
<feature type="region of interest" description="Disordered" evidence="1">
    <location>
        <begin position="1"/>
        <end position="120"/>
    </location>
</feature>
<evidence type="ECO:0000313" key="4">
    <source>
        <dbReference type="Proteomes" id="UP000193467"/>
    </source>
</evidence>
<proteinExistence type="predicted"/>
<dbReference type="PROSITE" id="PS50003">
    <property type="entry name" value="PH_DOMAIN"/>
    <property type="match status" value="2"/>
</dbReference>
<reference evidence="3 4" key="1">
    <citation type="submission" date="2016-07" db="EMBL/GenBank/DDBJ databases">
        <title>Pervasive Adenine N6-methylation of Active Genes in Fungi.</title>
        <authorList>
            <consortium name="DOE Joint Genome Institute"/>
            <person name="Mondo S.J."/>
            <person name="Dannebaum R.O."/>
            <person name="Kuo R.C."/>
            <person name="Labutti K."/>
            <person name="Haridas S."/>
            <person name="Kuo A."/>
            <person name="Salamov A."/>
            <person name="Ahrendt S.R."/>
            <person name="Lipzen A."/>
            <person name="Sullivan W."/>
            <person name="Andreopoulos W.B."/>
            <person name="Clum A."/>
            <person name="Lindquist E."/>
            <person name="Daum C."/>
            <person name="Ramamoorthy G.K."/>
            <person name="Gryganskyi A."/>
            <person name="Culley D."/>
            <person name="Magnuson J.K."/>
            <person name="James T.Y."/>
            <person name="O'Malley M.A."/>
            <person name="Stajich J.E."/>
            <person name="Spatafora J.W."/>
            <person name="Visel A."/>
            <person name="Grigoriev I.V."/>
        </authorList>
    </citation>
    <scope>NUCLEOTIDE SEQUENCE [LARGE SCALE GENOMIC DNA]</scope>
    <source>
        <strain evidence="3 4">62-1032</strain>
    </source>
</reference>
<dbReference type="PANTHER" id="PTHR14336:SF8">
    <property type="entry name" value="PROTEIN OPY1"/>
    <property type="match status" value="1"/>
</dbReference>
<feature type="region of interest" description="Disordered" evidence="1">
    <location>
        <begin position="242"/>
        <end position="323"/>
    </location>
</feature>
<organism evidence="3 4">
    <name type="scientific">Leucosporidium creatinivorum</name>
    <dbReference type="NCBI Taxonomy" id="106004"/>
    <lineage>
        <taxon>Eukaryota</taxon>
        <taxon>Fungi</taxon>
        <taxon>Dikarya</taxon>
        <taxon>Basidiomycota</taxon>
        <taxon>Pucciniomycotina</taxon>
        <taxon>Microbotryomycetes</taxon>
        <taxon>Leucosporidiales</taxon>
        <taxon>Leucosporidium</taxon>
    </lineage>
</organism>
<dbReference type="Proteomes" id="UP000193467">
    <property type="component" value="Unassembled WGS sequence"/>
</dbReference>
<dbReference type="AlphaFoldDB" id="A0A1Y2F1H9"/>
<feature type="compositionally biased region" description="Low complexity" evidence="1">
    <location>
        <begin position="61"/>
        <end position="76"/>
    </location>
</feature>
<keyword evidence="4" id="KW-1185">Reference proteome</keyword>
<feature type="domain" description="PH" evidence="2">
    <location>
        <begin position="488"/>
        <end position="628"/>
    </location>
</feature>
<dbReference type="STRING" id="106004.A0A1Y2F1H9"/>
<feature type="compositionally biased region" description="Pro residues" evidence="1">
    <location>
        <begin position="655"/>
        <end position="668"/>
    </location>
</feature>
<feature type="compositionally biased region" description="Basic and acidic residues" evidence="1">
    <location>
        <begin position="247"/>
        <end position="257"/>
    </location>
</feature>
<name>A0A1Y2F1H9_9BASI</name>
<dbReference type="InterPro" id="IPR001849">
    <property type="entry name" value="PH_domain"/>
</dbReference>
<dbReference type="SUPFAM" id="SSF50729">
    <property type="entry name" value="PH domain-like"/>
    <property type="match status" value="2"/>
</dbReference>
<feature type="compositionally biased region" description="Low complexity" evidence="1">
    <location>
        <begin position="292"/>
        <end position="323"/>
    </location>
</feature>